<organism evidence="9 10">
    <name type="scientific">Chrysophaeum taylorii</name>
    <dbReference type="NCBI Taxonomy" id="2483200"/>
    <lineage>
        <taxon>Eukaryota</taxon>
        <taxon>Sar</taxon>
        <taxon>Stramenopiles</taxon>
        <taxon>Ochrophyta</taxon>
        <taxon>Pelagophyceae</taxon>
        <taxon>Pelagomonadales</taxon>
        <taxon>Pelagomonadaceae</taxon>
        <taxon>Chrysophaeum</taxon>
    </lineage>
</organism>
<dbReference type="Proteomes" id="UP001230188">
    <property type="component" value="Unassembled WGS sequence"/>
</dbReference>
<evidence type="ECO:0000256" key="2">
    <source>
        <dbReference type="ARBA" id="ARBA00022801"/>
    </source>
</evidence>
<dbReference type="EMBL" id="JAQMWT010000172">
    <property type="protein sequence ID" value="KAJ8608383.1"/>
    <property type="molecule type" value="Genomic_DNA"/>
</dbReference>
<dbReference type="PROSITE" id="PS51084">
    <property type="entry name" value="HIT_2"/>
    <property type="match status" value="2"/>
</dbReference>
<feature type="domain" description="HIT" evidence="8">
    <location>
        <begin position="33"/>
        <end position="113"/>
    </location>
</feature>
<feature type="short sequence motif" description="Histidine triad motif" evidence="4 6">
    <location>
        <begin position="261"/>
        <end position="265"/>
    </location>
</feature>
<feature type="short sequence motif" description="Histidine triad motif" evidence="6">
    <location>
        <begin position="98"/>
        <end position="102"/>
    </location>
</feature>
<keyword evidence="2" id="KW-0378">Hydrolase</keyword>
<evidence type="ECO:0000256" key="4">
    <source>
        <dbReference type="PIRSR" id="PIRSR601310-3"/>
    </source>
</evidence>
<dbReference type="Gene3D" id="3.30.428.10">
    <property type="entry name" value="HIT-like"/>
    <property type="match status" value="2"/>
</dbReference>
<evidence type="ECO:0000256" key="5">
    <source>
        <dbReference type="PIRSR" id="PIRSR639383-2"/>
    </source>
</evidence>
<feature type="domain" description="HIT" evidence="8">
    <location>
        <begin position="168"/>
        <end position="269"/>
    </location>
</feature>
<feature type="binding site" evidence="5">
    <location>
        <position position="250"/>
    </location>
    <ligand>
        <name>substrate</name>
    </ligand>
</feature>
<proteinExistence type="predicted"/>
<feature type="binding site" evidence="5">
    <location>
        <position position="194"/>
    </location>
    <ligand>
        <name>substrate</name>
    </ligand>
</feature>
<dbReference type="FunFam" id="3.30.428.10:FF:000011">
    <property type="entry name" value="Fragile histidine triad"/>
    <property type="match status" value="1"/>
</dbReference>
<evidence type="ECO:0000256" key="7">
    <source>
        <dbReference type="SAM" id="MobiDB-lite"/>
    </source>
</evidence>
<feature type="binding site" evidence="5">
    <location>
        <begin position="256"/>
        <end position="259"/>
    </location>
    <ligand>
        <name>substrate</name>
    </ligand>
</feature>
<accession>A0AAD7UIL5</accession>
<name>A0AAD7UIL5_9STRA</name>
<dbReference type="GO" id="GO:0000166">
    <property type="term" value="F:nucleotide binding"/>
    <property type="evidence" value="ECO:0007669"/>
    <property type="project" value="UniProtKB-KW"/>
</dbReference>
<dbReference type="Pfam" id="PF01230">
    <property type="entry name" value="HIT"/>
    <property type="match status" value="2"/>
</dbReference>
<reference evidence="9" key="1">
    <citation type="submission" date="2023-01" db="EMBL/GenBank/DDBJ databases">
        <title>Metagenome sequencing of chrysophaentin producing Chrysophaeum taylorii.</title>
        <authorList>
            <person name="Davison J."/>
            <person name="Bewley C."/>
        </authorList>
    </citation>
    <scope>NUCLEOTIDE SEQUENCE</scope>
    <source>
        <strain evidence="9">NIES-1699</strain>
    </source>
</reference>
<evidence type="ECO:0000313" key="9">
    <source>
        <dbReference type="EMBL" id="KAJ8608383.1"/>
    </source>
</evidence>
<evidence type="ECO:0000256" key="6">
    <source>
        <dbReference type="PROSITE-ProRule" id="PRU00464"/>
    </source>
</evidence>
<evidence type="ECO:0000256" key="1">
    <source>
        <dbReference type="ARBA" id="ARBA00022741"/>
    </source>
</evidence>
<dbReference type="CDD" id="cd01275">
    <property type="entry name" value="FHIT"/>
    <property type="match status" value="1"/>
</dbReference>
<feature type="region of interest" description="Disordered" evidence="7">
    <location>
        <begin position="132"/>
        <end position="154"/>
    </location>
</feature>
<dbReference type="AlphaFoldDB" id="A0AAD7UIL5"/>
<dbReference type="PANTHER" id="PTHR46243">
    <property type="entry name" value="BIS(5'-ADENOSYL)-TRIPHOSPHATASE"/>
    <property type="match status" value="1"/>
</dbReference>
<keyword evidence="10" id="KW-1185">Reference proteome</keyword>
<dbReference type="PRINTS" id="PR00332">
    <property type="entry name" value="HISTRIAD"/>
</dbReference>
<keyword evidence="1" id="KW-0547">Nucleotide-binding</keyword>
<comment type="caution">
    <text evidence="9">The sequence shown here is derived from an EMBL/GenBank/DDBJ whole genome shotgun (WGS) entry which is preliminary data.</text>
</comment>
<gene>
    <name evidence="9" type="ORF">CTAYLR_008161</name>
</gene>
<dbReference type="InterPro" id="IPR036265">
    <property type="entry name" value="HIT-like_sf"/>
</dbReference>
<evidence type="ECO:0000256" key="3">
    <source>
        <dbReference type="PIRSR" id="PIRSR601310-1"/>
    </source>
</evidence>
<protein>
    <recommendedName>
        <fullName evidence="8">HIT domain-containing protein</fullName>
    </recommendedName>
</protein>
<dbReference type="InterPro" id="IPR051884">
    <property type="entry name" value="Bis(5'-adenosyl)-TPase_reg"/>
</dbReference>
<dbReference type="PANTHER" id="PTHR46243:SF1">
    <property type="entry name" value="BIS(5'-ADENOSYL)-TRIPHOSPHATASE"/>
    <property type="match status" value="1"/>
</dbReference>
<dbReference type="InterPro" id="IPR011146">
    <property type="entry name" value="HIT-like"/>
</dbReference>
<evidence type="ECO:0000259" key="8">
    <source>
        <dbReference type="PROSITE" id="PS51084"/>
    </source>
</evidence>
<evidence type="ECO:0000313" key="10">
    <source>
        <dbReference type="Proteomes" id="UP001230188"/>
    </source>
</evidence>
<dbReference type="InterPro" id="IPR039383">
    <property type="entry name" value="FHIT"/>
</dbReference>
<sequence>MMISASLVFGSLRLSPSQIERYDAWSFVAQLRPILRGHVVVAPQRSVRRLGELTDQELDALFAMVRNVQAASIARDASVTAFNVAIKDGPEAGQPVPHAHVHVVPRRPNDVRRNDDVYGMLDAWSPDESVVVPPTAPLEVPDDDSREPRTPETMADEARLYGAASGRKTVSFGRFEVDGRQVFYESPKSLAIVNLKPIVPGHVLVIPKRVAPTLADLDDLEYVDLWRSARDVAKVVLDYYGKDDANLAVQDGVDAGQSVPHAHVHILPR</sequence>
<feature type="active site" description="Tele-AMP-histidine intermediate" evidence="3">
    <location>
        <position position="263"/>
    </location>
</feature>
<dbReference type="SUPFAM" id="SSF54197">
    <property type="entry name" value="HIT-like"/>
    <property type="match status" value="2"/>
</dbReference>
<feature type="binding site" evidence="5">
    <location>
        <position position="265"/>
    </location>
    <ligand>
        <name>substrate</name>
    </ligand>
</feature>
<dbReference type="GO" id="GO:0016787">
    <property type="term" value="F:hydrolase activity"/>
    <property type="evidence" value="ECO:0007669"/>
    <property type="project" value="UniProtKB-KW"/>
</dbReference>
<dbReference type="InterPro" id="IPR001310">
    <property type="entry name" value="Histidine_triad_HIT"/>
</dbReference>